<keyword evidence="5" id="KW-1185">Reference proteome</keyword>
<dbReference type="Pfam" id="PF07698">
    <property type="entry name" value="7TM-7TMR_HD"/>
    <property type="match status" value="1"/>
</dbReference>
<feature type="transmembrane region" description="Helical" evidence="2">
    <location>
        <begin position="416"/>
        <end position="433"/>
    </location>
</feature>
<keyword evidence="2" id="KW-0812">Transmembrane</keyword>
<dbReference type="InterPro" id="IPR003607">
    <property type="entry name" value="HD/PDEase_dom"/>
</dbReference>
<sequence length="754" mass="82265">MAGSSIVLLTGVVGHSFYNEPRLAPGRPAPQTIRAPASTSVEDPYATEEARRQARQETISLFMRSQTATDRIRLSLEATLSQVRDVRQAVGAFPFVTPEILSTPVQHYLRQAATSDLEDILASSTSGRTLLASPSLAQQAREQLQAYRDAQRAVFDHRTSNPTELNSQIRQAQQRYQRALRTADAALPNSQLQDALSLSDADWQEAEQQIRLATSRMLVQGIPPGLPLDTLREAIKLQLSDAAPATQALGVHLLSNLLRANLIIDFEGTKRQENTAAEAVTPIRIEIQQGDLIVQAGETITQADFVLLEHFKLSRRQPNWLGLLGTTGLVSIAVGGVWWVSQHTHQSLSRRDYVLLLLLSLSSPLVVWSTGSFSYASLPAVGMLVGSFYGSILGATVVLLLSALMPLALVGGWIELAAVASASLVGAMVAHQTRSREDLALVGVIVAVTQGLVALVLLGITGVGIYVALGTALRLGLVGMGWGVVALGISPYLEHVFDLVTPIRLAELANSNRPMLKRLATDAPGTFQHTLLVATLAEAGARALGCNVELVRTGALYHDIGKLHDPEGFIENQFGLPNKHDQINDPWRSAALIKKHVTEGLVMARKCRLPTAVRAFIPEHQGSMVIAYFYHQAQQQAVADPEMPPVQEADFRYDGPTPQSRETGIVMLADSCEAALRSLKEENADIALQMIKKIFKARWQDNQLLDAGLTRDDLKLLADVFVKVWLQFHHKRISYPAAQPTPLAQPIQHHQTYP</sequence>
<gene>
    <name evidence="4" type="ORF">GS597_09650</name>
</gene>
<dbReference type="SMART" id="SM00471">
    <property type="entry name" value="HDc"/>
    <property type="match status" value="1"/>
</dbReference>
<dbReference type="CDD" id="cd00077">
    <property type="entry name" value="HDc"/>
    <property type="match status" value="1"/>
</dbReference>
<comment type="caution">
    <text evidence="4">The sequence shown here is derived from an EMBL/GenBank/DDBJ whole genome shotgun (WGS) entry which is preliminary data.</text>
</comment>
<feature type="transmembrane region" description="Helical" evidence="2">
    <location>
        <begin position="320"/>
        <end position="341"/>
    </location>
</feature>
<feature type="transmembrane region" description="Helical" evidence="2">
    <location>
        <begin position="388"/>
        <end position="409"/>
    </location>
</feature>
<protein>
    <submittedName>
        <fullName evidence="4">HDIG domain-containing protein</fullName>
    </submittedName>
</protein>
<dbReference type="PANTHER" id="PTHR36442:SF1">
    <property type="entry name" value="CYCLIC-DI-AMP PHOSPHODIESTERASE PGPH"/>
    <property type="match status" value="1"/>
</dbReference>
<proteinExistence type="predicted"/>
<dbReference type="PANTHER" id="PTHR36442">
    <property type="entry name" value="CYCLIC-DI-AMP PHOSPHODIESTERASE PGPH"/>
    <property type="match status" value="1"/>
</dbReference>
<evidence type="ECO:0000259" key="3">
    <source>
        <dbReference type="SMART" id="SM00471"/>
    </source>
</evidence>
<evidence type="ECO:0000313" key="5">
    <source>
        <dbReference type="Proteomes" id="UP000607397"/>
    </source>
</evidence>
<dbReference type="Pfam" id="PF07697">
    <property type="entry name" value="7TMR-HDED"/>
    <property type="match status" value="1"/>
</dbReference>
<accession>A0A8K1ZZN5</accession>
<feature type="region of interest" description="Disordered" evidence="1">
    <location>
        <begin position="23"/>
        <end position="44"/>
    </location>
</feature>
<dbReference type="Gene3D" id="1.10.3210.10">
    <property type="entry name" value="Hypothetical protein af1432"/>
    <property type="match status" value="1"/>
</dbReference>
<evidence type="ECO:0000256" key="1">
    <source>
        <dbReference type="SAM" id="MobiDB-lite"/>
    </source>
</evidence>
<reference evidence="4" key="1">
    <citation type="submission" date="2019-12" db="EMBL/GenBank/DDBJ databases">
        <title>High-Quality draft genome sequences of three cyanobacteria isolated from the limestone walls of the Old Cathedral of Coimbra.</title>
        <authorList>
            <person name="Tiago I."/>
            <person name="Soares F."/>
            <person name="Portugal A."/>
        </authorList>
    </citation>
    <scope>NUCLEOTIDE SEQUENCE [LARGE SCALE GENOMIC DNA]</scope>
    <source>
        <strain evidence="4">C</strain>
    </source>
</reference>
<feature type="domain" description="HD/PDEase" evidence="3">
    <location>
        <begin position="522"/>
        <end position="684"/>
    </location>
</feature>
<organism evidence="4 5">
    <name type="scientific">Petrachloros mirabilis ULC683</name>
    <dbReference type="NCBI Taxonomy" id="2781853"/>
    <lineage>
        <taxon>Bacteria</taxon>
        <taxon>Bacillati</taxon>
        <taxon>Cyanobacteriota</taxon>
        <taxon>Cyanophyceae</taxon>
        <taxon>Synechococcales</taxon>
        <taxon>Petrachlorosaceae</taxon>
        <taxon>Petrachloros</taxon>
        <taxon>Petrachloros mirabilis</taxon>
    </lineage>
</organism>
<keyword evidence="2" id="KW-0472">Membrane</keyword>
<dbReference type="InterPro" id="IPR011624">
    <property type="entry name" value="Metal-dep_PHydrolase_7TM_extra"/>
</dbReference>
<dbReference type="Proteomes" id="UP000607397">
    <property type="component" value="Unassembled WGS sequence"/>
</dbReference>
<dbReference type="SUPFAM" id="SSF109604">
    <property type="entry name" value="HD-domain/PDEase-like"/>
    <property type="match status" value="1"/>
</dbReference>
<dbReference type="EMBL" id="WVIC01000016">
    <property type="protein sequence ID" value="NCJ06767.1"/>
    <property type="molecule type" value="Genomic_DNA"/>
</dbReference>
<keyword evidence="2" id="KW-1133">Transmembrane helix</keyword>
<evidence type="ECO:0000256" key="2">
    <source>
        <dbReference type="SAM" id="Phobius"/>
    </source>
</evidence>
<dbReference type="InterPro" id="IPR052722">
    <property type="entry name" value="PgpH_phosphodiesterase"/>
</dbReference>
<name>A0A8K1ZZN5_9CYAN</name>
<dbReference type="InterPro" id="IPR011621">
    <property type="entry name" value="Metal-dep_PHydrolase_7TM_intra"/>
</dbReference>
<dbReference type="Pfam" id="PF01966">
    <property type="entry name" value="HD"/>
    <property type="match status" value="1"/>
</dbReference>
<evidence type="ECO:0000313" key="4">
    <source>
        <dbReference type="EMBL" id="NCJ06767.1"/>
    </source>
</evidence>
<dbReference type="NCBIfam" id="TIGR00277">
    <property type="entry name" value="HDIG"/>
    <property type="match status" value="1"/>
</dbReference>
<dbReference type="InterPro" id="IPR006675">
    <property type="entry name" value="HDIG_dom"/>
</dbReference>
<feature type="transmembrane region" description="Helical" evidence="2">
    <location>
        <begin position="439"/>
        <end position="468"/>
    </location>
</feature>
<feature type="transmembrane region" description="Helical" evidence="2">
    <location>
        <begin position="353"/>
        <end position="376"/>
    </location>
</feature>
<feature type="transmembrane region" description="Helical" evidence="2">
    <location>
        <begin position="475"/>
        <end position="493"/>
    </location>
</feature>
<dbReference type="AlphaFoldDB" id="A0A8K1ZZN5"/>
<dbReference type="InterPro" id="IPR006674">
    <property type="entry name" value="HD_domain"/>
</dbReference>